<evidence type="ECO:0000313" key="3">
    <source>
        <dbReference type="Proteomes" id="UP001201980"/>
    </source>
</evidence>
<proteinExistence type="predicted"/>
<evidence type="ECO:0000313" key="2">
    <source>
        <dbReference type="EMBL" id="KAJ2896237.1"/>
    </source>
</evidence>
<accession>A0AAD5WQ62</accession>
<comment type="caution">
    <text evidence="2">The sequence shown here is derived from an EMBL/GenBank/DDBJ whole genome shotgun (WGS) entry which is preliminary data.</text>
</comment>
<gene>
    <name evidence="2" type="ORF">MKZ38_005731</name>
</gene>
<reference evidence="2" key="1">
    <citation type="submission" date="2022-07" db="EMBL/GenBank/DDBJ databases">
        <title>Draft genome sequence of Zalerion maritima ATCC 34329, a (micro)plastics degrading marine fungus.</title>
        <authorList>
            <person name="Paco A."/>
            <person name="Goncalves M.F.M."/>
            <person name="Rocha-Santos T.A.P."/>
            <person name="Alves A."/>
        </authorList>
    </citation>
    <scope>NUCLEOTIDE SEQUENCE</scope>
    <source>
        <strain evidence="2">ATCC 34329</strain>
    </source>
</reference>
<name>A0AAD5WQ62_9PEZI</name>
<feature type="compositionally biased region" description="Polar residues" evidence="1">
    <location>
        <begin position="187"/>
        <end position="204"/>
    </location>
</feature>
<dbReference type="EMBL" id="JAKWBI020000344">
    <property type="protein sequence ID" value="KAJ2896237.1"/>
    <property type="molecule type" value="Genomic_DNA"/>
</dbReference>
<organism evidence="2 3">
    <name type="scientific">Zalerion maritima</name>
    <dbReference type="NCBI Taxonomy" id="339359"/>
    <lineage>
        <taxon>Eukaryota</taxon>
        <taxon>Fungi</taxon>
        <taxon>Dikarya</taxon>
        <taxon>Ascomycota</taxon>
        <taxon>Pezizomycotina</taxon>
        <taxon>Sordariomycetes</taxon>
        <taxon>Lulworthiomycetidae</taxon>
        <taxon>Lulworthiales</taxon>
        <taxon>Lulworthiaceae</taxon>
        <taxon>Zalerion</taxon>
    </lineage>
</organism>
<keyword evidence="3" id="KW-1185">Reference proteome</keyword>
<feature type="compositionally biased region" description="Polar residues" evidence="1">
    <location>
        <begin position="158"/>
        <end position="173"/>
    </location>
</feature>
<sequence length="210" mass="22783">MFREMRLAGLDHETRTLTKGSPAERIPPAQQSFIADLEQSPDVLAIGTLPQSKTSLDAEATAVFLHGLVPISIVTFPPKSVVLNLGRGTPSTAPPSNWGKKKKAGHQVRLSGFDITGCNSDTTLLQDGDLNLPAQRLGCNPVHGTNTTRIIKTIYSHQESAGEQEDSTGQQNHAGRRKWRPRWQLPERNTTATDSQVASGTSGSKDSRHE</sequence>
<evidence type="ECO:0000256" key="1">
    <source>
        <dbReference type="SAM" id="MobiDB-lite"/>
    </source>
</evidence>
<protein>
    <submittedName>
        <fullName evidence="2">Uncharacterized protein</fullName>
    </submittedName>
</protein>
<dbReference type="Proteomes" id="UP001201980">
    <property type="component" value="Unassembled WGS sequence"/>
</dbReference>
<feature type="region of interest" description="Disordered" evidence="1">
    <location>
        <begin position="158"/>
        <end position="210"/>
    </location>
</feature>
<dbReference type="AlphaFoldDB" id="A0AAD5WQ62"/>